<accession>A0A2P8DL47</accession>
<keyword evidence="6" id="KW-1185">Reference proteome</keyword>
<protein>
    <submittedName>
        <fullName evidence="5">Putative amino acid racemase</fullName>
    </submittedName>
</protein>
<gene>
    <name evidence="5" type="ORF">CLV48_12015</name>
</gene>
<dbReference type="PANTHER" id="PTHR30511:SF3">
    <property type="entry name" value="LYSINE RACEMASE"/>
    <property type="match status" value="1"/>
</dbReference>
<dbReference type="SUPFAM" id="SSF51419">
    <property type="entry name" value="PLP-binding barrel"/>
    <property type="match status" value="1"/>
</dbReference>
<dbReference type="Gene3D" id="3.20.20.10">
    <property type="entry name" value="Alanine racemase"/>
    <property type="match status" value="1"/>
</dbReference>
<organism evidence="5 6">
    <name type="scientific">Cecembia rubra</name>
    <dbReference type="NCBI Taxonomy" id="1485585"/>
    <lineage>
        <taxon>Bacteria</taxon>
        <taxon>Pseudomonadati</taxon>
        <taxon>Bacteroidota</taxon>
        <taxon>Cytophagia</taxon>
        <taxon>Cytophagales</taxon>
        <taxon>Cyclobacteriaceae</taxon>
        <taxon>Cecembia</taxon>
    </lineage>
</organism>
<dbReference type="InterPro" id="IPR000821">
    <property type="entry name" value="Ala_racemase"/>
</dbReference>
<comment type="cofactor">
    <cofactor evidence="1">
        <name>pyridoxal 5'-phosphate</name>
        <dbReference type="ChEBI" id="CHEBI:597326"/>
    </cofactor>
</comment>
<dbReference type="PANTHER" id="PTHR30511">
    <property type="entry name" value="ALANINE RACEMASE"/>
    <property type="match status" value="1"/>
</dbReference>
<keyword evidence="2" id="KW-0663">Pyridoxal phosphate</keyword>
<evidence type="ECO:0000313" key="5">
    <source>
        <dbReference type="EMBL" id="PSK97929.1"/>
    </source>
</evidence>
<feature type="domain" description="Alanine racemase N-terminal" evidence="4">
    <location>
        <begin position="10"/>
        <end position="224"/>
    </location>
</feature>
<dbReference type="RefSeq" id="WP_106569070.1">
    <property type="nucleotide sequence ID" value="NZ_PYGF01000020.1"/>
</dbReference>
<dbReference type="InterPro" id="IPR001608">
    <property type="entry name" value="Ala_racemase_N"/>
</dbReference>
<dbReference type="GO" id="GO:0030170">
    <property type="term" value="F:pyridoxal phosphate binding"/>
    <property type="evidence" value="ECO:0007669"/>
    <property type="project" value="TreeGrafter"/>
</dbReference>
<dbReference type="OrthoDB" id="504078at2"/>
<keyword evidence="3" id="KW-0413">Isomerase</keyword>
<evidence type="ECO:0000256" key="3">
    <source>
        <dbReference type="ARBA" id="ARBA00023235"/>
    </source>
</evidence>
<reference evidence="5 6" key="1">
    <citation type="submission" date="2018-03" db="EMBL/GenBank/DDBJ databases">
        <title>Genomic Encyclopedia of Archaeal and Bacterial Type Strains, Phase II (KMG-II): from individual species to whole genera.</title>
        <authorList>
            <person name="Goeker M."/>
        </authorList>
    </citation>
    <scope>NUCLEOTIDE SEQUENCE [LARGE SCALE GENOMIC DNA]</scope>
    <source>
        <strain evidence="5 6">DSM 28057</strain>
    </source>
</reference>
<dbReference type="GO" id="GO:0008784">
    <property type="term" value="F:alanine racemase activity"/>
    <property type="evidence" value="ECO:0007669"/>
    <property type="project" value="TreeGrafter"/>
</dbReference>
<dbReference type="CDD" id="cd06815">
    <property type="entry name" value="PLPDE_III_AR_like_1"/>
    <property type="match status" value="1"/>
</dbReference>
<proteinExistence type="predicted"/>
<name>A0A2P8DL47_9BACT</name>
<evidence type="ECO:0000256" key="1">
    <source>
        <dbReference type="ARBA" id="ARBA00001933"/>
    </source>
</evidence>
<dbReference type="AlphaFoldDB" id="A0A2P8DL47"/>
<evidence type="ECO:0000256" key="2">
    <source>
        <dbReference type="ARBA" id="ARBA00022898"/>
    </source>
</evidence>
<sequence length="356" mass="40205">MAYLNLNRIKLQENFQFLKERFQEQNVSWGVVSKLFCGNRKFLKELIDLGVDEIHDSRISNLAKIKELNPDIQTVYIKPVSKRNISKMVKYADVSLNSELTTIRWISKEAQRQGKVHKIIIMVETGDLREGVMGDHLVDFYAQIFELPSIEVIGLGTNLNCLNGVMPSTDKLIQLSLYKQIIELKFNKQIPWVSAGTSVTIPLLLNKQIPKGVNHFRVGETLYFGVDLFEEKIIDGMHGDVFELYAEIIEMQEKPMVPTGIIAANPQGETVKIDESLFGKTSYRAILDIGLLDVDPKYLIPEDGEFEILGASSDMLILNLGENPKNYQVGDTVKFGLKYMGALGILNSSYVDKLVK</sequence>
<dbReference type="Proteomes" id="UP000240708">
    <property type="component" value="Unassembled WGS sequence"/>
</dbReference>
<dbReference type="GO" id="GO:0005829">
    <property type="term" value="C:cytosol"/>
    <property type="evidence" value="ECO:0007669"/>
    <property type="project" value="TreeGrafter"/>
</dbReference>
<dbReference type="InterPro" id="IPR029066">
    <property type="entry name" value="PLP-binding_barrel"/>
</dbReference>
<evidence type="ECO:0000313" key="6">
    <source>
        <dbReference type="Proteomes" id="UP000240708"/>
    </source>
</evidence>
<comment type="caution">
    <text evidence="5">The sequence shown here is derived from an EMBL/GenBank/DDBJ whole genome shotgun (WGS) entry which is preliminary data.</text>
</comment>
<dbReference type="EMBL" id="PYGF01000020">
    <property type="protein sequence ID" value="PSK97929.1"/>
    <property type="molecule type" value="Genomic_DNA"/>
</dbReference>
<evidence type="ECO:0000259" key="4">
    <source>
        <dbReference type="Pfam" id="PF01168"/>
    </source>
</evidence>
<dbReference type="Pfam" id="PF01168">
    <property type="entry name" value="Ala_racemase_N"/>
    <property type="match status" value="1"/>
</dbReference>